<dbReference type="Proteomes" id="UP000597853">
    <property type="component" value="Unassembled WGS sequence"/>
</dbReference>
<comment type="caution">
    <text evidence="1">The sequence shown here is derived from an EMBL/GenBank/DDBJ whole genome shotgun (WGS) entry which is preliminary data.</text>
</comment>
<protein>
    <submittedName>
        <fullName evidence="1">Uncharacterized protein</fullName>
    </submittedName>
</protein>
<name>A0ABQ2TJA8_STREZ</name>
<keyword evidence="2" id="KW-1185">Reference proteome</keyword>
<evidence type="ECO:0000313" key="1">
    <source>
        <dbReference type="EMBL" id="GGS71908.1"/>
    </source>
</evidence>
<organism evidence="1 2">
    <name type="scientific">Streptomyces pseudogriseolus</name>
    <name type="common">Streptomyces gancidicus</name>
    <name type="synonym">Streptomyces rubiginosus</name>
    <dbReference type="NCBI Taxonomy" id="36817"/>
    <lineage>
        <taxon>Bacteria</taxon>
        <taxon>Bacillati</taxon>
        <taxon>Actinomycetota</taxon>
        <taxon>Actinomycetes</taxon>
        <taxon>Kitasatosporales</taxon>
        <taxon>Streptomycetaceae</taxon>
        <taxon>Streptomyces</taxon>
        <taxon>Streptomyces pseudogriseolus group</taxon>
    </lineage>
</organism>
<evidence type="ECO:0000313" key="2">
    <source>
        <dbReference type="Proteomes" id="UP000597853"/>
    </source>
</evidence>
<sequence length="54" mass="5824">MTSVTAFMHPSDTSLLPSLAAHLGRALWTASRWWASFARHEALGKHATDGTDGT</sequence>
<accession>A0ABQ2TJA8</accession>
<gene>
    <name evidence="1" type="ORF">GCM10010285_58540</name>
</gene>
<reference evidence="2" key="1">
    <citation type="journal article" date="2019" name="Int. J. Syst. Evol. Microbiol.">
        <title>The Global Catalogue of Microorganisms (GCM) 10K type strain sequencing project: providing services to taxonomists for standard genome sequencing and annotation.</title>
        <authorList>
            <consortium name="The Broad Institute Genomics Platform"/>
            <consortium name="The Broad Institute Genome Sequencing Center for Infectious Disease"/>
            <person name="Wu L."/>
            <person name="Ma J."/>
        </authorList>
    </citation>
    <scope>NUCLEOTIDE SEQUENCE [LARGE SCALE GENOMIC DNA]</scope>
    <source>
        <strain evidence="2">JCM 4416</strain>
    </source>
</reference>
<dbReference type="EMBL" id="BMTX01000027">
    <property type="protein sequence ID" value="GGS71908.1"/>
    <property type="molecule type" value="Genomic_DNA"/>
</dbReference>
<proteinExistence type="predicted"/>